<protein>
    <recommendedName>
        <fullName evidence="3">Phasin domain-containing protein</fullName>
    </recommendedName>
</protein>
<dbReference type="RefSeq" id="WP_367646995.1">
    <property type="nucleotide sequence ID" value="NZ_CADILC010000002.1"/>
</dbReference>
<evidence type="ECO:0008006" key="3">
    <source>
        <dbReference type="Google" id="ProtNLM"/>
    </source>
</evidence>
<dbReference type="EMBL" id="CADIJO010000002">
    <property type="protein sequence ID" value="CAB3660220.1"/>
    <property type="molecule type" value="Genomic_DNA"/>
</dbReference>
<evidence type="ECO:0000313" key="2">
    <source>
        <dbReference type="Proteomes" id="UP000494111"/>
    </source>
</evidence>
<reference evidence="1 2" key="1">
    <citation type="submission" date="2020-04" db="EMBL/GenBank/DDBJ databases">
        <authorList>
            <person name="De Canck E."/>
        </authorList>
    </citation>
    <scope>NUCLEOTIDE SEQUENCE [LARGE SCALE GENOMIC DNA]</scope>
    <source>
        <strain evidence="1 2">LMG 3458</strain>
    </source>
</reference>
<dbReference type="AlphaFoldDB" id="A0A6S6Z858"/>
<dbReference type="Proteomes" id="UP000494111">
    <property type="component" value="Unassembled WGS sequence"/>
</dbReference>
<organism evidence="1 2">
    <name type="scientific">Achromobacter deleyi</name>
    <dbReference type="NCBI Taxonomy" id="1353891"/>
    <lineage>
        <taxon>Bacteria</taxon>
        <taxon>Pseudomonadati</taxon>
        <taxon>Pseudomonadota</taxon>
        <taxon>Betaproteobacteria</taxon>
        <taxon>Burkholderiales</taxon>
        <taxon>Alcaligenaceae</taxon>
        <taxon>Achromobacter</taxon>
    </lineage>
</organism>
<gene>
    <name evidence="1" type="ORF">LMG3458_00541</name>
</gene>
<evidence type="ECO:0000313" key="1">
    <source>
        <dbReference type="EMBL" id="CAB3660220.1"/>
    </source>
</evidence>
<accession>A0A6S6Z858</accession>
<name>A0A6S6Z858_9BURK</name>
<sequence length="156" mass="16524">MKKTTAPTPPDLAGANVAYCKRLAELAQESQQRWLQLGQRLAGDTAGQYFASFGPLKVDGNWQKIAPALGEATRKHWQCQLEASQAITHAALEDQAALAAGVSEAFSGWLSNASAAATGGLTASPLTRMWSSFSEQMTSACTAMQEATQVGARHGR</sequence>
<proteinExistence type="predicted"/>